<keyword evidence="5 12" id="KW-0132">Cell division</keyword>
<comment type="caution">
    <text evidence="12">The sequence shown here is derived from an EMBL/GenBank/DDBJ whole genome shotgun (WGS) entry which is preliminary data.</text>
</comment>
<evidence type="ECO:0000256" key="9">
    <source>
        <dbReference type="ARBA" id="ARBA00024910"/>
    </source>
</evidence>
<organism evidence="12 13">
    <name type="scientific">SAR86 cluster bacterium</name>
    <dbReference type="NCBI Taxonomy" id="2030880"/>
    <lineage>
        <taxon>Bacteria</taxon>
        <taxon>Pseudomonadati</taxon>
        <taxon>Pseudomonadota</taxon>
        <taxon>Gammaproteobacteria</taxon>
        <taxon>SAR86 cluster</taxon>
    </lineage>
</organism>
<dbReference type="PANTHER" id="PTHR34981">
    <property type="entry name" value="CELL DIVISION PROTEIN ZAPA"/>
    <property type="match status" value="1"/>
</dbReference>
<dbReference type="GO" id="GO:0032153">
    <property type="term" value="C:cell division site"/>
    <property type="evidence" value="ECO:0007669"/>
    <property type="project" value="TreeGrafter"/>
</dbReference>
<proteinExistence type="inferred from homology"/>
<comment type="subcellular location">
    <subcellularLocation>
        <location evidence="1">Cytoplasm</location>
    </subcellularLocation>
</comment>
<comment type="subunit">
    <text evidence="10">Homodimer. Interacts with FtsZ.</text>
</comment>
<comment type="similarity">
    <text evidence="2">Belongs to the ZapA family. Type 1 subfamily.</text>
</comment>
<sequence>MKNVQTVTVSILDKDYQVSCKPEEVAALQQSAGYVDQKMREIKSGSAILGLDRIAVMAALNIANDYIKENQKSENVITSQADEITNLTGKLDQALVRLKSINR</sequence>
<keyword evidence="4" id="KW-0963">Cytoplasm</keyword>
<evidence type="ECO:0000256" key="7">
    <source>
        <dbReference type="ARBA" id="ARBA00023210"/>
    </source>
</evidence>
<evidence type="ECO:0000256" key="6">
    <source>
        <dbReference type="ARBA" id="ARBA00023054"/>
    </source>
</evidence>
<evidence type="ECO:0000256" key="4">
    <source>
        <dbReference type="ARBA" id="ARBA00022490"/>
    </source>
</evidence>
<evidence type="ECO:0000256" key="11">
    <source>
        <dbReference type="ARBA" id="ARBA00033158"/>
    </source>
</evidence>
<dbReference type="GO" id="GO:0000917">
    <property type="term" value="P:division septum assembly"/>
    <property type="evidence" value="ECO:0007669"/>
    <property type="project" value="UniProtKB-KW"/>
</dbReference>
<evidence type="ECO:0000313" key="13">
    <source>
        <dbReference type="Proteomes" id="UP000754644"/>
    </source>
</evidence>
<evidence type="ECO:0000256" key="1">
    <source>
        <dbReference type="ARBA" id="ARBA00004496"/>
    </source>
</evidence>
<evidence type="ECO:0000256" key="10">
    <source>
        <dbReference type="ARBA" id="ARBA00026068"/>
    </source>
</evidence>
<keyword evidence="6" id="KW-0175">Coiled coil</keyword>
<dbReference type="InterPro" id="IPR036192">
    <property type="entry name" value="Cell_div_ZapA-like_sf"/>
</dbReference>
<keyword evidence="7" id="KW-0717">Septation</keyword>
<dbReference type="AlphaFoldDB" id="A0A972VYC7"/>
<dbReference type="SUPFAM" id="SSF102829">
    <property type="entry name" value="Cell division protein ZapA-like"/>
    <property type="match status" value="1"/>
</dbReference>
<keyword evidence="8" id="KW-0131">Cell cycle</keyword>
<evidence type="ECO:0000256" key="3">
    <source>
        <dbReference type="ARBA" id="ARBA00015195"/>
    </source>
</evidence>
<evidence type="ECO:0000256" key="2">
    <source>
        <dbReference type="ARBA" id="ARBA00010074"/>
    </source>
</evidence>
<dbReference type="Pfam" id="PF05164">
    <property type="entry name" value="ZapA"/>
    <property type="match status" value="1"/>
</dbReference>
<dbReference type="GO" id="GO:0005829">
    <property type="term" value="C:cytosol"/>
    <property type="evidence" value="ECO:0007669"/>
    <property type="project" value="TreeGrafter"/>
</dbReference>
<evidence type="ECO:0000313" key="12">
    <source>
        <dbReference type="EMBL" id="NQV66560.1"/>
    </source>
</evidence>
<dbReference type="GO" id="GO:0043093">
    <property type="term" value="P:FtsZ-dependent cytokinesis"/>
    <property type="evidence" value="ECO:0007669"/>
    <property type="project" value="TreeGrafter"/>
</dbReference>
<dbReference type="GO" id="GO:0000921">
    <property type="term" value="P:septin ring assembly"/>
    <property type="evidence" value="ECO:0007669"/>
    <property type="project" value="TreeGrafter"/>
</dbReference>
<accession>A0A972VYC7</accession>
<dbReference type="Gene3D" id="3.30.160.880">
    <property type="entry name" value="Cell division protein ZapA protomer, N-terminal domain"/>
    <property type="match status" value="1"/>
</dbReference>
<name>A0A972VYC7_9GAMM</name>
<evidence type="ECO:0000256" key="5">
    <source>
        <dbReference type="ARBA" id="ARBA00022618"/>
    </source>
</evidence>
<comment type="function">
    <text evidence="9">Activator of cell division through the inhibition of FtsZ GTPase activity, therefore promoting FtsZ assembly into bundles of protofilaments necessary for the formation of the division Z ring. It is recruited early at mid-cell but it is not essential for cell division.</text>
</comment>
<dbReference type="PANTHER" id="PTHR34981:SF1">
    <property type="entry name" value="CELL DIVISION PROTEIN ZAPA"/>
    <property type="match status" value="1"/>
</dbReference>
<gene>
    <name evidence="12" type="ORF">HQ497_14460</name>
</gene>
<dbReference type="EMBL" id="JABMOJ010000537">
    <property type="protein sequence ID" value="NQV66560.1"/>
    <property type="molecule type" value="Genomic_DNA"/>
</dbReference>
<dbReference type="Proteomes" id="UP000754644">
    <property type="component" value="Unassembled WGS sequence"/>
</dbReference>
<evidence type="ECO:0000256" key="8">
    <source>
        <dbReference type="ARBA" id="ARBA00023306"/>
    </source>
</evidence>
<reference evidence="12" key="1">
    <citation type="submission" date="2020-05" db="EMBL/GenBank/DDBJ databases">
        <title>Sulfur intermediates as new biogeochemical hubs in an aquatic model microbial ecosystem.</title>
        <authorList>
            <person name="Vigneron A."/>
        </authorList>
    </citation>
    <scope>NUCLEOTIDE SEQUENCE</scope>
    <source>
        <strain evidence="12">Bin.250</strain>
    </source>
</reference>
<dbReference type="Gene3D" id="1.20.5.50">
    <property type="match status" value="1"/>
</dbReference>
<dbReference type="GO" id="GO:0030428">
    <property type="term" value="C:cell septum"/>
    <property type="evidence" value="ECO:0007669"/>
    <property type="project" value="TreeGrafter"/>
</dbReference>
<protein>
    <recommendedName>
        <fullName evidence="3">Cell division protein ZapA</fullName>
    </recommendedName>
    <alternativeName>
        <fullName evidence="11">Z ring-associated protein ZapA</fullName>
    </alternativeName>
</protein>
<dbReference type="InterPro" id="IPR007838">
    <property type="entry name" value="Cell_div_ZapA-like"/>
</dbReference>
<dbReference type="InterPro" id="IPR042233">
    <property type="entry name" value="Cell_div_ZapA_N"/>
</dbReference>